<dbReference type="InterPro" id="IPR013785">
    <property type="entry name" value="Aldolase_TIM"/>
</dbReference>
<comment type="cofactor">
    <cofactor evidence="1">
        <name>FMN</name>
        <dbReference type="ChEBI" id="CHEBI:58210"/>
    </cofactor>
</comment>
<feature type="binding site" evidence="7">
    <location>
        <position position="259"/>
    </location>
    <ligand>
        <name>FMN</name>
        <dbReference type="ChEBI" id="CHEBI:58210"/>
    </ligand>
</feature>
<evidence type="ECO:0000313" key="10">
    <source>
        <dbReference type="Proteomes" id="UP000244571"/>
    </source>
</evidence>
<feature type="binding site" evidence="7">
    <location>
        <position position="169"/>
    </location>
    <ligand>
        <name>glyoxylate</name>
        <dbReference type="ChEBI" id="CHEBI:36655"/>
    </ligand>
</feature>
<dbReference type="PIRSF" id="PIRSF000138">
    <property type="entry name" value="Al-hdrx_acd_dh"/>
    <property type="match status" value="1"/>
</dbReference>
<evidence type="ECO:0000256" key="7">
    <source>
        <dbReference type="PIRSR" id="PIRSR000138-2"/>
    </source>
</evidence>
<dbReference type="KEGG" id="boz:DBV39_02640"/>
<feature type="domain" description="FMN hydroxy acid dehydrogenase" evidence="8">
    <location>
        <begin position="3"/>
        <end position="388"/>
    </location>
</feature>
<accession>A0A2R4XG89</accession>
<evidence type="ECO:0000256" key="6">
    <source>
        <dbReference type="PIRSR" id="PIRSR000138-1"/>
    </source>
</evidence>
<feature type="binding site" evidence="7">
    <location>
        <begin position="337"/>
        <end position="338"/>
    </location>
    <ligand>
        <name>FMN</name>
        <dbReference type="ChEBI" id="CHEBI:58210"/>
    </ligand>
</feature>
<evidence type="ECO:0000256" key="2">
    <source>
        <dbReference type="ARBA" id="ARBA00022630"/>
    </source>
</evidence>
<dbReference type="PROSITE" id="PS51349">
    <property type="entry name" value="FMN_HYDROXY_ACID_DH_2"/>
    <property type="match status" value="1"/>
</dbReference>
<dbReference type="GO" id="GO:0004459">
    <property type="term" value="F:L-lactate dehydrogenase (NAD+) activity"/>
    <property type="evidence" value="ECO:0007669"/>
    <property type="project" value="TreeGrafter"/>
</dbReference>
<evidence type="ECO:0000313" key="9">
    <source>
        <dbReference type="EMBL" id="AWB32794.1"/>
    </source>
</evidence>
<dbReference type="InterPro" id="IPR012133">
    <property type="entry name" value="Alpha-hydoxy_acid_DH_FMN"/>
</dbReference>
<comment type="similarity">
    <text evidence="5">Belongs to the FMN-dependent alpha-hydroxy acid dehydrogenase family.</text>
</comment>
<dbReference type="InterPro" id="IPR037396">
    <property type="entry name" value="FMN_HAD"/>
</dbReference>
<dbReference type="Gene3D" id="3.20.20.70">
    <property type="entry name" value="Aldolase class I"/>
    <property type="match status" value="1"/>
</dbReference>
<evidence type="ECO:0000256" key="5">
    <source>
        <dbReference type="ARBA" id="ARBA00024042"/>
    </source>
</evidence>
<reference evidence="9 10" key="1">
    <citation type="submission" date="2018-04" db="EMBL/GenBank/DDBJ databases">
        <title>Bordetella sp. HZ20 isolated from seawater.</title>
        <authorList>
            <person name="Sun C."/>
        </authorList>
    </citation>
    <scope>NUCLEOTIDE SEQUENCE [LARGE SCALE GENOMIC DNA]</scope>
    <source>
        <strain evidence="9 10">HZ20</strain>
    </source>
</reference>
<dbReference type="Pfam" id="PF01070">
    <property type="entry name" value="FMN_dh"/>
    <property type="match status" value="1"/>
</dbReference>
<dbReference type="GO" id="GO:0005886">
    <property type="term" value="C:plasma membrane"/>
    <property type="evidence" value="ECO:0007669"/>
    <property type="project" value="TreeGrafter"/>
</dbReference>
<dbReference type="SUPFAM" id="SSF51395">
    <property type="entry name" value="FMN-linked oxidoreductases"/>
    <property type="match status" value="1"/>
</dbReference>
<dbReference type="AlphaFoldDB" id="A0A2R4XG89"/>
<feature type="binding site" evidence="7">
    <location>
        <position position="286"/>
    </location>
    <ligand>
        <name>glyoxylate</name>
        <dbReference type="ChEBI" id="CHEBI:36655"/>
    </ligand>
</feature>
<feature type="binding site" evidence="7">
    <location>
        <position position="132"/>
    </location>
    <ligand>
        <name>glyoxylate</name>
        <dbReference type="ChEBI" id="CHEBI:36655"/>
    </ligand>
</feature>
<feature type="binding site" evidence="7">
    <location>
        <position position="160"/>
    </location>
    <ligand>
        <name>FMN</name>
        <dbReference type="ChEBI" id="CHEBI:58210"/>
    </ligand>
</feature>
<dbReference type="PANTHER" id="PTHR10578">
    <property type="entry name" value="S -2-HYDROXY-ACID OXIDASE-RELATED"/>
    <property type="match status" value="1"/>
</dbReference>
<gene>
    <name evidence="9" type="ORF">DBV39_02640</name>
</gene>
<evidence type="ECO:0000256" key="3">
    <source>
        <dbReference type="ARBA" id="ARBA00022643"/>
    </source>
</evidence>
<keyword evidence="4" id="KW-0560">Oxidoreductase</keyword>
<evidence type="ECO:0000256" key="4">
    <source>
        <dbReference type="ARBA" id="ARBA00023002"/>
    </source>
</evidence>
<dbReference type="OrthoDB" id="8717062at2"/>
<dbReference type="EMBL" id="CP028901">
    <property type="protein sequence ID" value="AWB32794.1"/>
    <property type="molecule type" value="Genomic_DNA"/>
</dbReference>
<evidence type="ECO:0000256" key="1">
    <source>
        <dbReference type="ARBA" id="ARBA00001917"/>
    </source>
</evidence>
<keyword evidence="2 7" id="KW-0285">Flavoprotein</keyword>
<dbReference type="CDD" id="cd02809">
    <property type="entry name" value="alpha_hydroxyacid_oxid_FMN"/>
    <property type="match status" value="1"/>
</dbReference>
<dbReference type="PANTHER" id="PTHR10578:SF107">
    <property type="entry name" value="2-HYDROXYACID OXIDASE 1"/>
    <property type="match status" value="1"/>
</dbReference>
<proteinExistence type="inferred from homology"/>
<dbReference type="GO" id="GO:0009060">
    <property type="term" value="P:aerobic respiration"/>
    <property type="evidence" value="ECO:0007669"/>
    <property type="project" value="TreeGrafter"/>
</dbReference>
<dbReference type="RefSeq" id="WP_108620235.1">
    <property type="nucleotide sequence ID" value="NZ_CP028901.1"/>
</dbReference>
<dbReference type="GO" id="GO:0010181">
    <property type="term" value="F:FMN binding"/>
    <property type="evidence" value="ECO:0007669"/>
    <property type="project" value="InterPro"/>
</dbReference>
<sequence>MASVVEKALNIEDFRVLARKRLPKGLYEFVDRGTEDEVALLANRQAYARYKFVPRTLVDVSARTSAIELFGRKMAMPVAIAPTGAAGLMWHDGEVALAKAAAQKGVPFTVATGSLASLERVVEESGGNCWFQLYMWPEKALSLELVQRAQSAGCRALLVTVDTAVGSNREYNLRNGFSIPFKFSRRNITDVMCHPRWLVNVLGRYMMSTGMPKYENYPAQLRSTVTAKPIGRAMAKADNMTWSDFKEIRKMWTGPLLAKGVLHPQDASEAINAGADGIVVSNHGGRMLDHSIPPLLALPAIVDAVNGRCPIIVDSGVSRGSDVVKALALGATAVMVGRATLYGVAVGGQSGAHRVLSLLQEEIVRTQGLIGCPDISRVSPKYLYDTFASQML</sequence>
<feature type="binding site" evidence="7">
    <location>
        <position position="134"/>
    </location>
    <ligand>
        <name>glyoxylate</name>
        <dbReference type="ChEBI" id="CHEBI:36655"/>
    </ligand>
</feature>
<feature type="binding site" evidence="7">
    <location>
        <begin position="82"/>
        <end position="84"/>
    </location>
    <ligand>
        <name>FMN</name>
        <dbReference type="ChEBI" id="CHEBI:58210"/>
    </ligand>
</feature>
<dbReference type="FunFam" id="3.20.20.70:FF:000029">
    <property type="entry name" value="L-lactate dehydrogenase"/>
    <property type="match status" value="1"/>
</dbReference>
<keyword evidence="3 7" id="KW-0288">FMN</keyword>
<dbReference type="Proteomes" id="UP000244571">
    <property type="component" value="Chromosome"/>
</dbReference>
<organism evidence="9 10">
    <name type="scientific">Orrella marina</name>
    <dbReference type="NCBI Taxonomy" id="2163011"/>
    <lineage>
        <taxon>Bacteria</taxon>
        <taxon>Pseudomonadati</taxon>
        <taxon>Pseudomonadota</taxon>
        <taxon>Betaproteobacteria</taxon>
        <taxon>Burkholderiales</taxon>
        <taxon>Alcaligenaceae</taxon>
        <taxon>Orrella</taxon>
    </lineage>
</organism>
<name>A0A2R4XG89_9BURK</name>
<protein>
    <submittedName>
        <fullName evidence="9">Alpha-hydroxy-acid oxidizing enzyme</fullName>
    </submittedName>
</protein>
<feature type="active site" description="Proton acceptor" evidence="6">
    <location>
        <position position="283"/>
    </location>
</feature>
<feature type="binding site" evidence="7">
    <location>
        <position position="283"/>
    </location>
    <ligand>
        <name>glyoxylate</name>
        <dbReference type="ChEBI" id="CHEBI:36655"/>
    </ligand>
</feature>
<evidence type="ECO:0000259" key="8">
    <source>
        <dbReference type="PROSITE" id="PS51349"/>
    </source>
</evidence>
<dbReference type="InterPro" id="IPR000262">
    <property type="entry name" value="FMN-dep_DH"/>
</dbReference>
<keyword evidence="10" id="KW-1185">Reference proteome</keyword>
<feature type="binding site" evidence="7">
    <location>
        <position position="281"/>
    </location>
    <ligand>
        <name>FMN</name>
        <dbReference type="ChEBI" id="CHEBI:58210"/>
    </ligand>
</feature>